<reference evidence="6" key="1">
    <citation type="submission" date="2019-07" db="EMBL/GenBank/DDBJ databases">
        <title>Hyphodiscus hymeniophilus genome sequencing and assembly.</title>
        <authorList>
            <person name="Kramer G."/>
            <person name="Nodwell J."/>
        </authorList>
    </citation>
    <scope>NUCLEOTIDE SEQUENCE</scope>
    <source>
        <strain evidence="6">ATCC 34498</strain>
    </source>
</reference>
<dbReference type="SUPFAM" id="SSF47336">
    <property type="entry name" value="ACP-like"/>
    <property type="match status" value="1"/>
</dbReference>
<organism evidence="6 7">
    <name type="scientific">Hyphodiscus hymeniophilus</name>
    <dbReference type="NCBI Taxonomy" id="353542"/>
    <lineage>
        <taxon>Eukaryota</taxon>
        <taxon>Fungi</taxon>
        <taxon>Dikarya</taxon>
        <taxon>Ascomycota</taxon>
        <taxon>Pezizomycotina</taxon>
        <taxon>Leotiomycetes</taxon>
        <taxon>Helotiales</taxon>
        <taxon>Hyphodiscaceae</taxon>
        <taxon>Hyphodiscus</taxon>
    </lineage>
</organism>
<dbReference type="EMBL" id="VNKQ01000012">
    <property type="protein sequence ID" value="KAG0647696.1"/>
    <property type="molecule type" value="Genomic_DNA"/>
</dbReference>
<dbReference type="InterPro" id="IPR020845">
    <property type="entry name" value="AMP-binding_CS"/>
</dbReference>
<evidence type="ECO:0000313" key="6">
    <source>
        <dbReference type="EMBL" id="KAG0647696.1"/>
    </source>
</evidence>
<dbReference type="Pfam" id="PF00550">
    <property type="entry name" value="PP-binding"/>
    <property type="match status" value="1"/>
</dbReference>
<evidence type="ECO:0000256" key="2">
    <source>
        <dbReference type="ARBA" id="ARBA00022553"/>
    </source>
</evidence>
<dbReference type="Gene3D" id="1.10.1200.10">
    <property type="entry name" value="ACP-like"/>
    <property type="match status" value="1"/>
</dbReference>
<dbReference type="Proteomes" id="UP000785200">
    <property type="component" value="Unassembled WGS sequence"/>
</dbReference>
<dbReference type="Gene3D" id="3.40.50.12780">
    <property type="entry name" value="N-terminal domain of ligase-like"/>
    <property type="match status" value="1"/>
</dbReference>
<dbReference type="PROSITE" id="PS00455">
    <property type="entry name" value="AMP_BINDING"/>
    <property type="match status" value="1"/>
</dbReference>
<evidence type="ECO:0000256" key="4">
    <source>
        <dbReference type="SAM" id="MobiDB-lite"/>
    </source>
</evidence>
<name>A0A9P6VGQ5_9HELO</name>
<dbReference type="PROSITE" id="PS50075">
    <property type="entry name" value="CARRIER"/>
    <property type="match status" value="1"/>
</dbReference>
<dbReference type="InterPro" id="IPR000873">
    <property type="entry name" value="AMP-dep_synth/lig_dom"/>
</dbReference>
<dbReference type="InterPro" id="IPR001242">
    <property type="entry name" value="Condensation_dom"/>
</dbReference>
<dbReference type="SUPFAM" id="SSF56801">
    <property type="entry name" value="Acetyl-CoA synthetase-like"/>
    <property type="match status" value="1"/>
</dbReference>
<dbReference type="GO" id="GO:0016874">
    <property type="term" value="F:ligase activity"/>
    <property type="evidence" value="ECO:0007669"/>
    <property type="project" value="UniProtKB-KW"/>
</dbReference>
<dbReference type="InterPro" id="IPR045851">
    <property type="entry name" value="AMP-bd_C_sf"/>
</dbReference>
<keyword evidence="3" id="KW-0436">Ligase</keyword>
<dbReference type="CDD" id="cd05918">
    <property type="entry name" value="A_NRPS_SidN3_like"/>
    <property type="match status" value="1"/>
</dbReference>
<feature type="domain" description="Carrier" evidence="5">
    <location>
        <begin position="756"/>
        <end position="829"/>
    </location>
</feature>
<dbReference type="InterPro" id="IPR023213">
    <property type="entry name" value="CAT-like_dom_sf"/>
</dbReference>
<dbReference type="PROSITE" id="PS00012">
    <property type="entry name" value="PHOSPHOPANTETHEINE"/>
    <property type="match status" value="1"/>
</dbReference>
<feature type="compositionally biased region" description="Polar residues" evidence="4">
    <location>
        <begin position="849"/>
        <end position="869"/>
    </location>
</feature>
<dbReference type="GO" id="GO:0005737">
    <property type="term" value="C:cytoplasm"/>
    <property type="evidence" value="ECO:0007669"/>
    <property type="project" value="TreeGrafter"/>
</dbReference>
<dbReference type="Pfam" id="PF00501">
    <property type="entry name" value="AMP-binding"/>
    <property type="match status" value="1"/>
</dbReference>
<dbReference type="Gene3D" id="3.30.300.30">
    <property type="match status" value="1"/>
</dbReference>
<evidence type="ECO:0000313" key="7">
    <source>
        <dbReference type="Proteomes" id="UP000785200"/>
    </source>
</evidence>
<dbReference type="Pfam" id="PF00668">
    <property type="entry name" value="Condensation"/>
    <property type="match status" value="1"/>
</dbReference>
<evidence type="ECO:0000259" key="5">
    <source>
        <dbReference type="PROSITE" id="PS50075"/>
    </source>
</evidence>
<dbReference type="PANTHER" id="PTHR45527">
    <property type="entry name" value="NONRIBOSOMAL PEPTIDE SYNTHETASE"/>
    <property type="match status" value="1"/>
</dbReference>
<keyword evidence="2" id="KW-0597">Phosphoprotein</keyword>
<sequence length="1394" mass="152629">MPEALIGTSPSLDRRWVGKSSFSASLEEVYKPHIFRAAWLVLLARYSRADMIEVKDIGESGSFEINTESSTDLGNFLDQVYKSTVGDACFTYGATNTFPLAESRLDLKHTKFATAFFHNVVHDADLSSCHIIIEVTDSSVTVSVDESLSSQKHDAGLPKRLAGQLKAVAVQLQNAKFESTIGAIEFMGSSDWADADKSELPYPELKHDTLHNMMLRDSLPDSPAVEAWDGKLTYGELDRASSVLARKLRKVGVGRGSYVPLFFDKSLWHPVCMFACSKIGAIFFTIPFDMPSGRVKSILNHLKDSQGRTSRVALSSVRQDERAAAFVPTVIQVDANTVSDNVDGFDSISEGENQDDPTVKPKDVAYLVFTSGTTGIPKIIAIAHFNICSFIPAWIALRGHSGGLGVRHSQILSYAFDMSMVESLVSLCTGSCLCIPSENERVDDLGRALVRYGITHLHTTPSLSEILDPDDMPELKHVHFSGEWITHSLVNRWLPKIDVLLTYGTAEITNECSGARVSLEPGFSNGCIGRPFGARMYITNPDNPHQRMPRGFVGEIIVEGPGVSEGYVASPETTVKAFVQDLVWAPAIQHKPRRFYRTGDLGYQAADGLFVCRGRSDLQVKIRGHRIELAEVESTIKSFMPKVGPVVAETVVLRGGMKVLVAFLQLDTTLSMEWEDLIESLKEHLPEMLAPASIPSSFIMINRIPLGRTGKADRKKLKDMIGNISMSELLRIKTLPVASGQSSSLVSPSVGAKGTPDCNRVLHEILVSVLPCDVSEITPNANFFALGGDSLLAMKTVSLAKKKGITLSVRHILRNPTLAALTRIVASSERPTRRPKSQKVAQHAETLQDLWSTKSSPSPLGSDAETTTDTEAKRVEQCLRKYLPMGGDCAIITLVPRKMAAVLVAFVELGPRTTGVAFESEVAQMRRQLAKDLPRQLVPIAFYPMPQPAAHIPHSIREQLAGDAAAVEDVTLVSPYQQKTIKLMQRTRGFAAVRREFTILPAMDIDRLAKAWDLVSSRLPSMRTRVVLSRETQTPYLVTLLSGEKLEICHYSTATAAEAYLESFRLAVGSFDSTLIRAAVVHVAGSGPPIFACAMSHVVYDGYTVQVFWQALSDAYWSGNVPQTQLPYRRYMEHLASLDPAPARRFWKHYLDGAQPVEFPSKPTPGHVSHVARNIQAVEFPFPRRRGSPIMTTTLVRAALGLTIGSCTGSADVVSLELLSGRTIPVDGIENMPGPTINEVPIRVRADDGMMVVELLARIQEDGAEILDHESTGLAAISDLSPEIASVVGSFNCGLVVQPTNEDGTEGTDMTESTLPMQPASRYEDLTGQVALVLSCRIYAERIVIRALHDPEVLDDVAACGMLDRFRCFIETLAMAERDAGITVGVLRRSTKYK</sequence>
<dbReference type="InterPro" id="IPR006162">
    <property type="entry name" value="Ppantetheine_attach_site"/>
</dbReference>
<evidence type="ECO:0000256" key="3">
    <source>
        <dbReference type="ARBA" id="ARBA00022598"/>
    </source>
</evidence>
<protein>
    <submittedName>
        <fullName evidence="6">Nonribosomal peptide synthetase</fullName>
    </submittedName>
</protein>
<proteinExistence type="predicted"/>
<keyword evidence="7" id="KW-1185">Reference proteome</keyword>
<keyword evidence="1" id="KW-0596">Phosphopantetheine</keyword>
<dbReference type="Gene3D" id="3.30.559.10">
    <property type="entry name" value="Chloramphenicol acetyltransferase-like domain"/>
    <property type="match status" value="1"/>
</dbReference>
<dbReference type="GO" id="GO:0043041">
    <property type="term" value="P:amino acid activation for nonribosomal peptide biosynthetic process"/>
    <property type="evidence" value="ECO:0007669"/>
    <property type="project" value="TreeGrafter"/>
</dbReference>
<dbReference type="InterPro" id="IPR042099">
    <property type="entry name" value="ANL_N_sf"/>
</dbReference>
<dbReference type="GO" id="GO:0031177">
    <property type="term" value="F:phosphopantetheine binding"/>
    <property type="evidence" value="ECO:0007669"/>
    <property type="project" value="TreeGrafter"/>
</dbReference>
<feature type="region of interest" description="Disordered" evidence="4">
    <location>
        <begin position="827"/>
        <end position="871"/>
    </location>
</feature>
<dbReference type="InterPro" id="IPR036736">
    <property type="entry name" value="ACP-like_sf"/>
</dbReference>
<dbReference type="SUPFAM" id="SSF52777">
    <property type="entry name" value="CoA-dependent acyltransferases"/>
    <property type="match status" value="2"/>
</dbReference>
<dbReference type="GO" id="GO:0044550">
    <property type="term" value="P:secondary metabolite biosynthetic process"/>
    <property type="evidence" value="ECO:0007669"/>
    <property type="project" value="TreeGrafter"/>
</dbReference>
<dbReference type="Gene3D" id="3.30.559.30">
    <property type="entry name" value="Nonribosomal peptide synthetase, condensation domain"/>
    <property type="match status" value="1"/>
</dbReference>
<accession>A0A9P6VGQ5</accession>
<dbReference type="OrthoDB" id="416786at2759"/>
<evidence type="ECO:0000256" key="1">
    <source>
        <dbReference type="ARBA" id="ARBA00022450"/>
    </source>
</evidence>
<comment type="caution">
    <text evidence="6">The sequence shown here is derived from an EMBL/GenBank/DDBJ whole genome shotgun (WGS) entry which is preliminary data.</text>
</comment>
<dbReference type="PANTHER" id="PTHR45527:SF16">
    <property type="entry name" value="NONRIBOSOMAL PEPTIDE SYNTHASE ATNA-RELATED"/>
    <property type="match status" value="1"/>
</dbReference>
<gene>
    <name evidence="6" type="ORF">D0Z07_6538</name>
</gene>
<dbReference type="InterPro" id="IPR009081">
    <property type="entry name" value="PP-bd_ACP"/>
</dbReference>